<dbReference type="AlphaFoldDB" id="A0AB39HCU9"/>
<evidence type="ECO:0000313" key="1">
    <source>
        <dbReference type="EMBL" id="XDK23956.1"/>
    </source>
</evidence>
<sequence>MNDAYGLLKTKEVHTVYFRKSNLMEYQIFPAPKDLENWYLYETNDLSEVGGMMYDPSTGTLVSTPTPTEDTLRWRKEAYQQEADPLYLDAQFDIATGRKTAEEALQPWIAKVAEIKERFPLPNE</sequence>
<name>A0AB39HCU9_9VIBR</name>
<evidence type="ECO:0008006" key="2">
    <source>
        <dbReference type="Google" id="ProtNLM"/>
    </source>
</evidence>
<reference evidence="1" key="1">
    <citation type="submission" date="2024-07" db="EMBL/GenBank/DDBJ databases">
        <title>Genome Analysis of a Potential Novel Vibrio Species Secreting pH- and Thermo-stable Alginate Lyase and its Application in Producing Alginate Oligosaccharides.</title>
        <authorList>
            <person name="Huang H."/>
            <person name="Bao K."/>
        </authorList>
    </citation>
    <scope>NUCLEOTIDE SEQUENCE</scope>
    <source>
        <strain evidence="1">HB236076</strain>
    </source>
</reference>
<accession>A0AB39HCU9</accession>
<dbReference type="KEGG" id="vih:AB0763_06825"/>
<organism evidence="1">
    <name type="scientific">Vibrio sp. HB236076</name>
    <dbReference type="NCBI Taxonomy" id="3232307"/>
    <lineage>
        <taxon>Bacteria</taxon>
        <taxon>Pseudomonadati</taxon>
        <taxon>Pseudomonadota</taxon>
        <taxon>Gammaproteobacteria</taxon>
        <taxon>Vibrionales</taxon>
        <taxon>Vibrionaceae</taxon>
        <taxon>Vibrio</taxon>
    </lineage>
</organism>
<gene>
    <name evidence="1" type="ORF">AB0763_06825</name>
</gene>
<dbReference type="EMBL" id="CP162601">
    <property type="protein sequence ID" value="XDK23956.1"/>
    <property type="molecule type" value="Genomic_DNA"/>
</dbReference>
<protein>
    <recommendedName>
        <fullName evidence="2">Tail fiber assembly protein</fullName>
    </recommendedName>
</protein>
<proteinExistence type="predicted"/>
<dbReference type="RefSeq" id="WP_306099998.1">
    <property type="nucleotide sequence ID" value="NZ_CP162601.1"/>
</dbReference>